<dbReference type="Proteomes" id="UP000002524">
    <property type="component" value="Chromosome 1"/>
</dbReference>
<dbReference type="PATRIC" id="fig|243230.17.peg.886"/>
<feature type="chain" id="PRO_5009974297" description="Lipoprotein" evidence="1">
    <location>
        <begin position="25"/>
        <end position="730"/>
    </location>
</feature>
<evidence type="ECO:0000259" key="2">
    <source>
        <dbReference type="Pfam" id="PF25115"/>
    </source>
</evidence>
<reference evidence="4 5" key="1">
    <citation type="journal article" date="1999" name="Science">
        <title>Genome sequence of the radioresistant bacterium Deinococcus radiodurans R1.</title>
        <authorList>
            <person name="White O."/>
            <person name="Eisen J.A."/>
            <person name="Heidelberg J.F."/>
            <person name="Hickey E.K."/>
            <person name="Peterson J.D."/>
            <person name="Dodson R.J."/>
            <person name="Haft D.H."/>
            <person name="Gwinn M.L."/>
            <person name="Nelson W.C."/>
            <person name="Richardson D.L."/>
            <person name="Moffat K.S."/>
            <person name="Qin H."/>
            <person name="Jiang L."/>
            <person name="Pamphile W."/>
            <person name="Crosby M."/>
            <person name="Shen M."/>
            <person name="Vamathevan J.J."/>
            <person name="Lam P."/>
            <person name="McDonald L."/>
            <person name="Utterback T."/>
            <person name="Zalewski C."/>
            <person name="Makarova K.S."/>
            <person name="Aravind L."/>
            <person name="Daly M.J."/>
            <person name="Minton K.W."/>
            <person name="Fleischmann R.D."/>
            <person name="Ketchum K.A."/>
            <person name="Nelson K.E."/>
            <person name="Salzberg S."/>
            <person name="Smith H.O."/>
            <person name="Venter J.C."/>
            <person name="Fraser C.M."/>
        </authorList>
    </citation>
    <scope>NUCLEOTIDE SEQUENCE [LARGE SCALE GENOMIC DNA]</scope>
    <source>
        <strain evidence="5">ATCC 13939 / DSM 20539 / JCM 16871 / LMG 4051 / NBRC 15346 / NCIMB 9279 / R1 / VKM B-1422</strain>
    </source>
</reference>
<accession>Q9RWG0</accession>
<dbReference type="InterPro" id="IPR056827">
    <property type="entry name" value="CBM87_Agd3"/>
</dbReference>
<dbReference type="KEGG" id="dra:DR_0708"/>
<dbReference type="EnsemblBacteria" id="AAF10291">
    <property type="protein sequence ID" value="AAF10291"/>
    <property type="gene ID" value="DR_0708"/>
</dbReference>
<dbReference type="EMBL" id="AE000513">
    <property type="protein sequence ID" value="AAF10291.1"/>
    <property type="molecule type" value="Genomic_DNA"/>
</dbReference>
<feature type="domain" description="Agd3 deacetylase" evidence="2">
    <location>
        <begin position="508"/>
        <end position="671"/>
    </location>
</feature>
<dbReference type="PIR" id="A75486">
    <property type="entry name" value="A75486"/>
</dbReference>
<dbReference type="STRING" id="243230.DR_0708"/>
<dbReference type="PaxDb" id="243230-DR_0708"/>
<dbReference type="Pfam" id="PF25115">
    <property type="entry name" value="Agd3_CE"/>
    <property type="match status" value="1"/>
</dbReference>
<dbReference type="eggNOG" id="ENOG502ZA6V">
    <property type="taxonomic scope" value="Bacteria"/>
</dbReference>
<dbReference type="RefSeq" id="WP_010887353.1">
    <property type="nucleotide sequence ID" value="NC_001263.1"/>
</dbReference>
<evidence type="ECO:0000313" key="5">
    <source>
        <dbReference type="Proteomes" id="UP000002524"/>
    </source>
</evidence>
<dbReference type="HOGENOM" id="CLU_015309_0_0_0"/>
<dbReference type="AlphaFoldDB" id="Q9RWG0"/>
<feature type="signal peptide" evidence="1">
    <location>
        <begin position="1"/>
        <end position="24"/>
    </location>
</feature>
<evidence type="ECO:0000259" key="3">
    <source>
        <dbReference type="Pfam" id="PF25116"/>
    </source>
</evidence>
<protein>
    <recommendedName>
        <fullName evidence="6">Lipoprotein</fullName>
    </recommendedName>
</protein>
<dbReference type="OrthoDB" id="53191at2"/>
<sequence>MKHLRASAAALCALTLTLTLTGCGQDRTTPDATNASVPPTVVDEVTAPRAATETGTLPDPRQSPLLRAQNNDTSAARARLGAAYVPQGRSLSAQALPAGVQTNKVALKVLILSSGAGDYGLAEARNMLGESGVPFDVLDASSQPLTPDALIGPDGVGRYQGVILTSNALLLPPDSSGLMPSALDSSEWQTLFEYEKAYGVRQLALYGYPGAVPEDYGLRAVAGAETSTTSMTPTAAGRSVLSDLTTANIPVRYAYSYPATVASVPGVTTTPLMTDAQGRVLAATSTSADGRERLLLTTAQNPALLHTQLLSYGLVNWLTRGVHLGEHRRFLQVDIDDWFLAGDHYNASTGGLYDKAFRISGNDALAVRDQQSRIRSDYPLARNFRYAMAFNGGGARTDVATLCTTLFTGVAKDSLSSASKCLGNTFDWVNHTRDHQRMDVTDFATADAQLADNFAIGTRLGLTISRQSLVTGEHSGLGFMDPTDDGTHNDGVYQHPKQDLGLERSNPNLLGAAVQNGIRYLASDHSVASQRDDSCPTCGVLHPLNPGIFLVPRWPNGVAYHVTTPAEATGYYNSVYGPQGRFPYWDHNLSYNEFLNNESDMALSQVLDGAAFPHYMHQPNLREYGWGKSLATDWVQALLTKYAQYSTLPLNTLRWDDLGAYLERRTREEKAKASGDLSGVYDRAAGSVTLQSTASVPYTLTGSASGELYGTARSQQGTVSGAATLAVTPR</sequence>
<gene>
    <name evidence="4" type="ordered locus">DR_0708</name>
</gene>
<organism evidence="4 5">
    <name type="scientific">Deinococcus radiodurans (strain ATCC 13939 / DSM 20539 / JCM 16871 / CCUG 27074 / LMG 4051 / NBRC 15346 / NCIMB 9279 / VKM B-1422 / R1)</name>
    <dbReference type="NCBI Taxonomy" id="243230"/>
    <lineage>
        <taxon>Bacteria</taxon>
        <taxon>Thermotogati</taxon>
        <taxon>Deinococcota</taxon>
        <taxon>Deinococci</taxon>
        <taxon>Deinococcales</taxon>
        <taxon>Deinococcaceae</taxon>
        <taxon>Deinococcus</taxon>
    </lineage>
</organism>
<evidence type="ECO:0008006" key="6">
    <source>
        <dbReference type="Google" id="ProtNLM"/>
    </source>
</evidence>
<proteinExistence type="predicted"/>
<keyword evidence="1" id="KW-0732">Signal</keyword>
<evidence type="ECO:0000256" key="1">
    <source>
        <dbReference type="SAM" id="SignalP"/>
    </source>
</evidence>
<name>Q9RWG0_DEIRA</name>
<dbReference type="InParanoid" id="Q9RWG0"/>
<evidence type="ECO:0000313" key="4">
    <source>
        <dbReference type="EMBL" id="AAF10291.1"/>
    </source>
</evidence>
<dbReference type="InterPro" id="IPR056826">
    <property type="entry name" value="Agd3_CE"/>
</dbReference>
<feature type="domain" description="Agd3 CBM87" evidence="3">
    <location>
        <begin position="106"/>
        <end position="295"/>
    </location>
</feature>
<dbReference type="PROSITE" id="PS51257">
    <property type="entry name" value="PROKAR_LIPOPROTEIN"/>
    <property type="match status" value="1"/>
</dbReference>
<keyword evidence="5" id="KW-1185">Reference proteome</keyword>
<dbReference type="GeneID" id="69516955"/>
<dbReference type="Pfam" id="PF25116">
    <property type="entry name" value="CBM87_Agd3"/>
    <property type="match status" value="1"/>
</dbReference>